<sequence length="586" mass="59233">MEASRRRLLFRSAAGIGGLAVATGIASAGSAEAVTASGVDWLNVRDYGAVGDGKHDDTAQIQSALNAVTAGGVVYFPNGVYEISAPLAVTVAGTKLVGDKASTGYSAGGSNQTTIDALPGFTGAAMLQVSGVPDFAMRDLTVHGTNTTGTTVGVSLTGAGSCMIENVLVGRTAGDGFFVQGNNPVVMRQVGVWHAGASSGAGYGFNLQAITDSWYTDCLASGCQTAGWNIQGGDNSTWIGCRAEDGPGYGFHFHDRANLFGGLTFVGCSTDLNGKDGFRLENLSGNGAVQLNACEFRRDGNNAGAGTTTCAGTAVVGCAIPVLLDGTTVTARQGDHGGADAPHYGLNVSRSVYVSVNGGYLSCDATGAPVQWDGQGALPIGPAVLTATVSASVPTYNTSRPWNTTPNSHFDQSATQDTSVLTQTLSGATSGSNPLIHQYHPAATTKGLGLQISGEPLMRWVVQADGTQVWGGGSTTRDTSWGRLGPAAIGSIDSDIVAALPGRGLRIAEGTNAKMGTADLRGTTGVVVNTTALTGGSRIFLTVQKPAGTAGGVAYVSAADPVAGTFTIKGVAGDTSTVAWMLVESA</sequence>
<dbReference type="EMBL" id="JBHEZY010000003">
    <property type="protein sequence ID" value="MFC1431099.1"/>
    <property type="molecule type" value="Genomic_DNA"/>
</dbReference>
<dbReference type="Proteomes" id="UP001592530">
    <property type="component" value="Unassembled WGS sequence"/>
</dbReference>
<dbReference type="InterPro" id="IPR012334">
    <property type="entry name" value="Pectin_lyas_fold"/>
</dbReference>
<dbReference type="InterPro" id="IPR024535">
    <property type="entry name" value="RHGA/B-epi-like_pectate_lyase"/>
</dbReference>
<comment type="caution">
    <text evidence="4">The sequence shown here is derived from an EMBL/GenBank/DDBJ whole genome shotgun (WGS) entry which is preliminary data.</text>
</comment>
<keyword evidence="1" id="KW-0732">Signal</keyword>
<feature type="chain" id="PRO_5047106010" evidence="1">
    <location>
        <begin position="34"/>
        <end position="586"/>
    </location>
</feature>
<protein>
    <submittedName>
        <fullName evidence="4">Glycosyl hydrolase family 28-related protein</fullName>
    </submittedName>
</protein>
<reference evidence="4 5" key="1">
    <citation type="submission" date="2024-09" db="EMBL/GenBank/DDBJ databases">
        <authorList>
            <person name="Lee S.D."/>
        </authorList>
    </citation>
    <scope>NUCLEOTIDE SEQUENCE [LARGE SCALE GENOMIC DNA]</scope>
    <source>
        <strain evidence="4 5">N1-3</strain>
    </source>
</reference>
<dbReference type="SUPFAM" id="SSF51126">
    <property type="entry name" value="Pectin lyase-like"/>
    <property type="match status" value="1"/>
</dbReference>
<dbReference type="Pfam" id="PF24146">
    <property type="entry name" value="K1-lyase_C"/>
    <property type="match status" value="1"/>
</dbReference>
<dbReference type="Pfam" id="PF12708">
    <property type="entry name" value="Pect-lyase_RHGA_epim"/>
    <property type="match status" value="1"/>
</dbReference>
<evidence type="ECO:0000259" key="3">
    <source>
        <dbReference type="Pfam" id="PF24146"/>
    </source>
</evidence>
<evidence type="ECO:0000313" key="5">
    <source>
        <dbReference type="Proteomes" id="UP001592530"/>
    </source>
</evidence>
<feature type="signal peptide" evidence="1">
    <location>
        <begin position="1"/>
        <end position="33"/>
    </location>
</feature>
<dbReference type="InterPro" id="IPR056204">
    <property type="entry name" value="K1-lyase_C"/>
</dbReference>
<dbReference type="Gene3D" id="2.160.20.10">
    <property type="entry name" value="Single-stranded right-handed beta-helix, Pectin lyase-like"/>
    <property type="match status" value="1"/>
</dbReference>
<evidence type="ECO:0000256" key="1">
    <source>
        <dbReference type="SAM" id="SignalP"/>
    </source>
</evidence>
<dbReference type="InterPro" id="IPR006311">
    <property type="entry name" value="TAT_signal"/>
</dbReference>
<dbReference type="PROSITE" id="PS51318">
    <property type="entry name" value="TAT"/>
    <property type="match status" value="1"/>
</dbReference>
<feature type="domain" description="K1 capsule-specific polysaccharide lyase C-terminal" evidence="3">
    <location>
        <begin position="512"/>
        <end position="583"/>
    </location>
</feature>
<name>A0ABV6WZT2_9ACTN</name>
<gene>
    <name evidence="4" type="ORF">ACEZDB_10595</name>
</gene>
<dbReference type="RefSeq" id="WP_380551298.1">
    <property type="nucleotide sequence ID" value="NZ_JBHEZY010000003.1"/>
</dbReference>
<evidence type="ECO:0000259" key="2">
    <source>
        <dbReference type="Pfam" id="PF12708"/>
    </source>
</evidence>
<dbReference type="InterPro" id="IPR011050">
    <property type="entry name" value="Pectin_lyase_fold/virulence"/>
</dbReference>
<accession>A0ABV6WZT2</accession>
<dbReference type="GO" id="GO:0016787">
    <property type="term" value="F:hydrolase activity"/>
    <property type="evidence" value="ECO:0007669"/>
    <property type="project" value="UniProtKB-KW"/>
</dbReference>
<organism evidence="4 5">
    <name type="scientific">Streptacidiphilus alkalitolerans</name>
    <dbReference type="NCBI Taxonomy" id="3342712"/>
    <lineage>
        <taxon>Bacteria</taxon>
        <taxon>Bacillati</taxon>
        <taxon>Actinomycetota</taxon>
        <taxon>Actinomycetes</taxon>
        <taxon>Kitasatosporales</taxon>
        <taxon>Streptomycetaceae</taxon>
        <taxon>Streptacidiphilus</taxon>
    </lineage>
</organism>
<feature type="domain" description="Rhamnogalacturonase A/B/Epimerase-like pectate lyase" evidence="2">
    <location>
        <begin position="41"/>
        <end position="245"/>
    </location>
</feature>
<proteinExistence type="predicted"/>
<evidence type="ECO:0000313" key="4">
    <source>
        <dbReference type="EMBL" id="MFC1431099.1"/>
    </source>
</evidence>
<keyword evidence="4" id="KW-0378">Hydrolase</keyword>